<evidence type="ECO:0000313" key="13">
    <source>
        <dbReference type="Proteomes" id="UP000038040"/>
    </source>
</evidence>
<evidence type="ECO:0000259" key="11">
    <source>
        <dbReference type="PROSITE" id="PS50262"/>
    </source>
</evidence>
<evidence type="ECO:0000256" key="8">
    <source>
        <dbReference type="ARBA" id="ARBA00023224"/>
    </source>
</evidence>
<dbReference type="WBParaSite" id="DME_0000403201-mRNA-1">
    <property type="protein sequence ID" value="DME_0000403201-mRNA-1"/>
    <property type="gene ID" value="DME_0000403201"/>
</dbReference>
<keyword evidence="3 9" id="KW-0812">Transmembrane</keyword>
<keyword evidence="14" id="KW-1185">Reference proteome</keyword>
<evidence type="ECO:0000256" key="6">
    <source>
        <dbReference type="ARBA" id="ARBA00023136"/>
    </source>
</evidence>
<dbReference type="PROSITE" id="PS50262">
    <property type="entry name" value="G_PROTEIN_RECEP_F1_2"/>
    <property type="match status" value="1"/>
</dbReference>
<feature type="transmembrane region" description="Helical" evidence="10">
    <location>
        <begin position="222"/>
        <end position="242"/>
    </location>
</feature>
<feature type="transmembrane region" description="Helical" evidence="10">
    <location>
        <begin position="129"/>
        <end position="148"/>
    </location>
</feature>
<dbReference type="Proteomes" id="UP000274756">
    <property type="component" value="Unassembled WGS sequence"/>
</dbReference>
<dbReference type="STRING" id="318479.A0A0N4UA75"/>
<feature type="transmembrane region" description="Helical" evidence="10">
    <location>
        <begin position="304"/>
        <end position="323"/>
    </location>
</feature>
<dbReference type="EMBL" id="UYYG01000003">
    <property type="protein sequence ID" value="VDN50423.1"/>
    <property type="molecule type" value="Genomic_DNA"/>
</dbReference>
<evidence type="ECO:0000256" key="10">
    <source>
        <dbReference type="SAM" id="Phobius"/>
    </source>
</evidence>
<feature type="transmembrane region" description="Helical" evidence="10">
    <location>
        <begin position="263"/>
        <end position="284"/>
    </location>
</feature>
<keyword evidence="4 10" id="KW-1133">Transmembrane helix</keyword>
<dbReference type="AlphaFoldDB" id="A0A0N4UA75"/>
<evidence type="ECO:0000256" key="1">
    <source>
        <dbReference type="ARBA" id="ARBA00004651"/>
    </source>
</evidence>
<sequence>MENFTLQAIEHQFNNSTLLIMIIEYVCLNVNAGTPMPDLHCKEFPINHSVPVQLIVATAFSVLILVAVLGNCVVMWIILVHKIMRKGFHYFLFNMAFADFLIASVNVGTSWTFNFYYNWWYGDFCAVNFFFGVAPTCVSVFTMVALSLDRYNAIVYPLRKRQLSIQRIIFIIMLIWITAAGISVPLVLNSRTEKHFYFSKRQRNLSVQWLCISDFSYKMMQYILPLFVLSTTYARIALVLRERSMELSKWTKEGHYIRIKRRVIKMLSVVTGIFMVCWLPYQLYHAVLERLFNNFELASYSYLIFYWLAMSAAAYNPLIYCYFNARFRIGFRYAFRWAPFVHCTVEEYKNSILFPKKEKGMSSYRHFRSTMSKYSVHLH</sequence>
<keyword evidence="2" id="KW-1003">Cell membrane</keyword>
<evidence type="ECO:0000256" key="3">
    <source>
        <dbReference type="ARBA" id="ARBA00022692"/>
    </source>
</evidence>
<dbReference type="PRINTS" id="PR00244">
    <property type="entry name" value="NEUROKININR"/>
</dbReference>
<dbReference type="Gene3D" id="1.20.1070.10">
    <property type="entry name" value="Rhodopsin 7-helix transmembrane proteins"/>
    <property type="match status" value="1"/>
</dbReference>
<reference evidence="12 14" key="2">
    <citation type="submission" date="2018-11" db="EMBL/GenBank/DDBJ databases">
        <authorList>
            <consortium name="Pathogen Informatics"/>
        </authorList>
    </citation>
    <scope>NUCLEOTIDE SEQUENCE [LARGE SCALE GENOMIC DNA]</scope>
</reference>
<comment type="similarity">
    <text evidence="9">Belongs to the G-protein coupled receptor 1 family.</text>
</comment>
<evidence type="ECO:0000256" key="4">
    <source>
        <dbReference type="ARBA" id="ARBA00022989"/>
    </source>
</evidence>
<feature type="domain" description="G-protein coupled receptors family 1 profile" evidence="11">
    <location>
        <begin position="70"/>
        <end position="320"/>
    </location>
</feature>
<organism evidence="13 15">
    <name type="scientific">Dracunculus medinensis</name>
    <name type="common">Guinea worm</name>
    <dbReference type="NCBI Taxonomy" id="318479"/>
    <lineage>
        <taxon>Eukaryota</taxon>
        <taxon>Metazoa</taxon>
        <taxon>Ecdysozoa</taxon>
        <taxon>Nematoda</taxon>
        <taxon>Chromadorea</taxon>
        <taxon>Rhabditida</taxon>
        <taxon>Spirurina</taxon>
        <taxon>Dracunculoidea</taxon>
        <taxon>Dracunculidae</taxon>
        <taxon>Dracunculus</taxon>
    </lineage>
</organism>
<protein>
    <submittedName>
        <fullName evidence="15">G_PROTEIN_RECEP_F1_2 domain-containing protein</fullName>
    </submittedName>
</protein>
<evidence type="ECO:0000256" key="7">
    <source>
        <dbReference type="ARBA" id="ARBA00023170"/>
    </source>
</evidence>
<dbReference type="PANTHER" id="PTHR46925:SF2">
    <property type="entry name" value="G-PROTEIN COUPLED RECEPTOR TKR-1-RELATED"/>
    <property type="match status" value="1"/>
</dbReference>
<dbReference type="GO" id="GO:0005886">
    <property type="term" value="C:plasma membrane"/>
    <property type="evidence" value="ECO:0007669"/>
    <property type="project" value="UniProtKB-SubCell"/>
</dbReference>
<feature type="transmembrane region" description="Helical" evidence="10">
    <location>
        <begin position="54"/>
        <end position="79"/>
    </location>
</feature>
<keyword evidence="7 9" id="KW-0675">Receptor</keyword>
<evidence type="ECO:0000256" key="5">
    <source>
        <dbReference type="ARBA" id="ARBA00023040"/>
    </source>
</evidence>
<dbReference type="OrthoDB" id="5981855at2759"/>
<keyword evidence="6 10" id="KW-0472">Membrane</keyword>
<evidence type="ECO:0000313" key="14">
    <source>
        <dbReference type="Proteomes" id="UP000274756"/>
    </source>
</evidence>
<dbReference type="PRINTS" id="PR00237">
    <property type="entry name" value="GPCRRHODOPSN"/>
</dbReference>
<dbReference type="InterPro" id="IPR001681">
    <property type="entry name" value="Neurokn_rcpt"/>
</dbReference>
<dbReference type="Proteomes" id="UP000038040">
    <property type="component" value="Unplaced"/>
</dbReference>
<evidence type="ECO:0000256" key="9">
    <source>
        <dbReference type="RuleBase" id="RU000688"/>
    </source>
</evidence>
<keyword evidence="8 9" id="KW-0807">Transducer</keyword>
<dbReference type="Pfam" id="PF00001">
    <property type="entry name" value="7tm_1"/>
    <property type="match status" value="1"/>
</dbReference>
<evidence type="ECO:0000313" key="12">
    <source>
        <dbReference type="EMBL" id="VDN50423.1"/>
    </source>
</evidence>
<feature type="transmembrane region" description="Helical" evidence="10">
    <location>
        <begin position="91"/>
        <end position="117"/>
    </location>
</feature>
<dbReference type="PROSITE" id="PS00237">
    <property type="entry name" value="G_PROTEIN_RECEP_F1_1"/>
    <property type="match status" value="1"/>
</dbReference>
<evidence type="ECO:0000256" key="2">
    <source>
        <dbReference type="ARBA" id="ARBA00022475"/>
    </source>
</evidence>
<dbReference type="InterPro" id="IPR000276">
    <property type="entry name" value="GPCR_Rhodpsn"/>
</dbReference>
<dbReference type="SUPFAM" id="SSF81321">
    <property type="entry name" value="Family A G protein-coupled receptor-like"/>
    <property type="match status" value="1"/>
</dbReference>
<dbReference type="GO" id="GO:0004995">
    <property type="term" value="F:tachykinin receptor activity"/>
    <property type="evidence" value="ECO:0007669"/>
    <property type="project" value="InterPro"/>
</dbReference>
<dbReference type="InterPro" id="IPR017452">
    <property type="entry name" value="GPCR_Rhodpsn_7TM"/>
</dbReference>
<accession>A0A0N4UA75</accession>
<feature type="transmembrane region" description="Helical" evidence="10">
    <location>
        <begin position="168"/>
        <end position="188"/>
    </location>
</feature>
<keyword evidence="5 9" id="KW-0297">G-protein coupled receptor</keyword>
<evidence type="ECO:0000313" key="15">
    <source>
        <dbReference type="WBParaSite" id="DME_0000403201-mRNA-1"/>
    </source>
</evidence>
<gene>
    <name evidence="12" type="ORF">DME_LOCUS396</name>
</gene>
<reference evidence="15" key="1">
    <citation type="submission" date="2017-02" db="UniProtKB">
        <authorList>
            <consortium name="WormBaseParasite"/>
        </authorList>
    </citation>
    <scope>IDENTIFICATION</scope>
</reference>
<dbReference type="PANTHER" id="PTHR46925">
    <property type="entry name" value="G-PROTEIN COUPLED RECEPTOR TKR-1-RELATED"/>
    <property type="match status" value="1"/>
</dbReference>
<comment type="subcellular location">
    <subcellularLocation>
        <location evidence="1">Cell membrane</location>
        <topology evidence="1">Multi-pass membrane protein</topology>
    </subcellularLocation>
</comment>
<name>A0A0N4UA75_DRAME</name>
<dbReference type="SMART" id="SM01381">
    <property type="entry name" value="7TM_GPCR_Srsx"/>
    <property type="match status" value="1"/>
</dbReference>
<proteinExistence type="inferred from homology"/>